<evidence type="ECO:0000256" key="1">
    <source>
        <dbReference type="SAM" id="MobiDB-lite"/>
    </source>
</evidence>
<feature type="compositionally biased region" description="Low complexity" evidence="1">
    <location>
        <begin position="190"/>
        <end position="204"/>
    </location>
</feature>
<proteinExistence type="predicted"/>
<dbReference type="OrthoDB" id="3210682at2"/>
<accession>A0A2U2RHB5</accession>
<dbReference type="InterPro" id="IPR036779">
    <property type="entry name" value="LysM_dom_sf"/>
</dbReference>
<feature type="transmembrane region" description="Helical" evidence="2">
    <location>
        <begin position="20"/>
        <end position="45"/>
    </location>
</feature>
<organism evidence="4 5">
    <name type="scientific">Brachybacterium endophyticum</name>
    <dbReference type="NCBI Taxonomy" id="2182385"/>
    <lineage>
        <taxon>Bacteria</taxon>
        <taxon>Bacillati</taxon>
        <taxon>Actinomycetota</taxon>
        <taxon>Actinomycetes</taxon>
        <taxon>Micrococcales</taxon>
        <taxon>Dermabacteraceae</taxon>
        <taxon>Brachybacterium</taxon>
    </lineage>
</organism>
<name>A0A2U2RHB5_9MICO</name>
<dbReference type="PANTHER" id="PTHR34700:SF4">
    <property type="entry name" value="PHAGE-LIKE ELEMENT PBSX PROTEIN XKDP"/>
    <property type="match status" value="1"/>
</dbReference>
<dbReference type="InterPro" id="IPR052196">
    <property type="entry name" value="Bact_Kbp"/>
</dbReference>
<keyword evidence="2" id="KW-0812">Transmembrane</keyword>
<dbReference type="InterPro" id="IPR018392">
    <property type="entry name" value="LysM"/>
</dbReference>
<keyword evidence="5" id="KW-1185">Reference proteome</keyword>
<dbReference type="CDD" id="cd00118">
    <property type="entry name" value="LysM"/>
    <property type="match status" value="1"/>
</dbReference>
<reference evidence="4 5" key="1">
    <citation type="submission" date="2018-05" db="EMBL/GenBank/DDBJ databases">
        <title>Brachybacterium sp. M1HQ-2T, whole genome shotgun sequence.</title>
        <authorList>
            <person name="Tuo L."/>
        </authorList>
    </citation>
    <scope>NUCLEOTIDE SEQUENCE [LARGE SCALE GENOMIC DNA]</scope>
    <source>
        <strain evidence="4 5">M1HQ-2</strain>
    </source>
</reference>
<evidence type="ECO:0000313" key="4">
    <source>
        <dbReference type="EMBL" id="PWH05165.1"/>
    </source>
</evidence>
<protein>
    <recommendedName>
        <fullName evidence="3">LysM domain-containing protein</fullName>
    </recommendedName>
</protein>
<feature type="domain" description="LysM" evidence="3">
    <location>
        <begin position="269"/>
        <end position="327"/>
    </location>
</feature>
<evidence type="ECO:0000256" key="2">
    <source>
        <dbReference type="SAM" id="Phobius"/>
    </source>
</evidence>
<feature type="compositionally biased region" description="Basic and acidic residues" evidence="1">
    <location>
        <begin position="167"/>
        <end position="189"/>
    </location>
</feature>
<dbReference type="PANTHER" id="PTHR34700">
    <property type="entry name" value="POTASSIUM BINDING PROTEIN KBP"/>
    <property type="match status" value="1"/>
</dbReference>
<comment type="caution">
    <text evidence="4">The sequence shown here is derived from an EMBL/GenBank/DDBJ whole genome shotgun (WGS) entry which is preliminary data.</text>
</comment>
<feature type="compositionally biased region" description="Basic and acidic residues" evidence="1">
    <location>
        <begin position="254"/>
        <end position="266"/>
    </location>
</feature>
<gene>
    <name evidence="4" type="ORF">DEO23_13865</name>
</gene>
<evidence type="ECO:0000313" key="5">
    <source>
        <dbReference type="Proteomes" id="UP000245590"/>
    </source>
</evidence>
<evidence type="ECO:0000259" key="3">
    <source>
        <dbReference type="PROSITE" id="PS51782"/>
    </source>
</evidence>
<feature type="compositionally biased region" description="Polar residues" evidence="1">
    <location>
        <begin position="243"/>
        <end position="253"/>
    </location>
</feature>
<feature type="transmembrane region" description="Helical" evidence="2">
    <location>
        <begin position="57"/>
        <end position="77"/>
    </location>
</feature>
<dbReference type="Gene3D" id="3.10.350.10">
    <property type="entry name" value="LysM domain"/>
    <property type="match status" value="1"/>
</dbReference>
<keyword evidence="2" id="KW-1133">Transmembrane helix</keyword>
<sequence length="338" mass="34356">MTSTSRPVPAPRRPQGIRGAATMLVISALSAGVGLVLVLAARTLLTMERSSFGTQALIVLVLLTVACAGVLLCAYLAMVHAMAGVLMLIGPRAPGAGALLGALRVLAPRLAVRALTTLAVTTTAAGLLAGPAQAHTPTASAPIPAAEVSRATPLIRLPDPVDEDPEAGAHDDAGPSERRAALPVEKRGAPEPAAPSATPSTAPADGSGDEDLPGLGWDESPATTDDAAPHDDSSQDTAAAPSPRTSENTSKNASGHDDPEPRDGGGDVRTVTVEEGDSLWSISADLLGDDDVPTTDIAEVWPDLYTANAERIGPDPARIEPGQELTVPASLPIPQEKS</sequence>
<keyword evidence="2" id="KW-0472">Membrane</keyword>
<dbReference type="AlphaFoldDB" id="A0A2U2RHB5"/>
<dbReference type="Proteomes" id="UP000245590">
    <property type="component" value="Unassembled WGS sequence"/>
</dbReference>
<dbReference type="PROSITE" id="PS51782">
    <property type="entry name" value="LYSM"/>
    <property type="match status" value="1"/>
</dbReference>
<feature type="region of interest" description="Disordered" evidence="1">
    <location>
        <begin position="156"/>
        <end position="275"/>
    </location>
</feature>
<dbReference type="Pfam" id="PF01476">
    <property type="entry name" value="LysM"/>
    <property type="match status" value="1"/>
</dbReference>
<dbReference type="EMBL" id="QFKX01000006">
    <property type="protein sequence ID" value="PWH05165.1"/>
    <property type="molecule type" value="Genomic_DNA"/>
</dbReference>
<dbReference type="RefSeq" id="WP_109276627.1">
    <property type="nucleotide sequence ID" value="NZ_QFKX01000006.1"/>
</dbReference>